<name>A0A437D5P5_ORYJA</name>
<protein>
    <submittedName>
        <fullName evidence="1">Uncharacterized protein</fullName>
    </submittedName>
</protein>
<sequence>MELWISSTDERLNVRVMIDEQQLLSNHHLESAGGSVLMSCSSECLLVVGVQSRTRFLLQFWILTKRGRCNDF</sequence>
<proteinExistence type="predicted"/>
<dbReference type="AlphaFoldDB" id="A0A437D5P5"/>
<evidence type="ECO:0000313" key="1">
    <source>
        <dbReference type="EMBL" id="RVE69959.1"/>
    </source>
</evidence>
<evidence type="ECO:0000313" key="2">
    <source>
        <dbReference type="Proteomes" id="UP000283210"/>
    </source>
</evidence>
<keyword evidence="2" id="KW-1185">Reference proteome</keyword>
<dbReference type="Proteomes" id="UP000283210">
    <property type="component" value="Chromosome 8"/>
</dbReference>
<dbReference type="EMBL" id="CM012444">
    <property type="protein sequence ID" value="RVE69959.1"/>
    <property type="molecule type" value="Genomic_DNA"/>
</dbReference>
<reference evidence="1 2" key="2">
    <citation type="submission" date="2019-01" db="EMBL/GenBank/DDBJ databases">
        <title>A chromosome length genome reference of the Java medaka (oryzias javanicus).</title>
        <authorList>
            <person name="Herpin A."/>
            <person name="Takehana Y."/>
            <person name="Naruse K."/>
            <person name="Ansai S."/>
            <person name="Kawaguchi M."/>
        </authorList>
    </citation>
    <scope>NUCLEOTIDE SEQUENCE [LARGE SCALE GENOMIC DNA]</scope>
    <source>
        <strain evidence="1">RS831</strain>
        <tissue evidence="1">Whole body</tissue>
    </source>
</reference>
<accession>A0A437D5P5</accession>
<organism evidence="1 2">
    <name type="scientific">Oryzias javanicus</name>
    <name type="common">Javanese ricefish</name>
    <name type="synonym">Aplocheilus javanicus</name>
    <dbReference type="NCBI Taxonomy" id="123683"/>
    <lineage>
        <taxon>Eukaryota</taxon>
        <taxon>Metazoa</taxon>
        <taxon>Chordata</taxon>
        <taxon>Craniata</taxon>
        <taxon>Vertebrata</taxon>
        <taxon>Euteleostomi</taxon>
        <taxon>Actinopterygii</taxon>
        <taxon>Neopterygii</taxon>
        <taxon>Teleostei</taxon>
        <taxon>Neoteleostei</taxon>
        <taxon>Acanthomorphata</taxon>
        <taxon>Ovalentaria</taxon>
        <taxon>Atherinomorphae</taxon>
        <taxon>Beloniformes</taxon>
        <taxon>Adrianichthyidae</taxon>
        <taxon>Oryziinae</taxon>
        <taxon>Oryzias</taxon>
    </lineage>
</organism>
<reference evidence="1 2" key="1">
    <citation type="submission" date="2018-11" db="EMBL/GenBank/DDBJ databases">
        <authorList>
            <person name="Lopez-Roques C."/>
            <person name="Donnadieu C."/>
            <person name="Bouchez O."/>
            <person name="Klopp C."/>
            <person name="Cabau C."/>
            <person name="Zahm M."/>
        </authorList>
    </citation>
    <scope>NUCLEOTIDE SEQUENCE [LARGE SCALE GENOMIC DNA]</scope>
    <source>
        <strain evidence="1">RS831</strain>
        <tissue evidence="1">Whole body</tissue>
    </source>
</reference>
<gene>
    <name evidence="1" type="ORF">OJAV_G00083460</name>
</gene>